<evidence type="ECO:0000259" key="2">
    <source>
        <dbReference type="Pfam" id="PF01048"/>
    </source>
</evidence>
<comment type="caution">
    <text evidence="3">The sequence shown here is derived from an EMBL/GenBank/DDBJ whole genome shotgun (WGS) entry which is preliminary data.</text>
</comment>
<dbReference type="InterPro" id="IPR000845">
    <property type="entry name" value="Nucleoside_phosphorylase_d"/>
</dbReference>
<dbReference type="AlphaFoldDB" id="A0A9W9XS46"/>
<evidence type="ECO:0000256" key="1">
    <source>
        <dbReference type="SAM" id="MobiDB-lite"/>
    </source>
</evidence>
<keyword evidence="4" id="KW-1185">Reference proteome</keyword>
<dbReference type="GO" id="GO:0003824">
    <property type="term" value="F:catalytic activity"/>
    <property type="evidence" value="ECO:0007669"/>
    <property type="project" value="InterPro"/>
</dbReference>
<sequence>MPGEKRKRSKFESRAMKQPRQSQSPGSPHETTDEPSSEERETISAESITIAIFCALAYEAVAVRYTLDEEYECRLKRGGPRKYVYSYGKIAKHNVVIARPHQMGTVEAAHCATAVSQQFPNVRLALMVGIGAGIPGLPKRDIRLGDLAVSIPQDGHPGVIQYDFVMYEQGRVILKGCLNKPPKF</sequence>
<dbReference type="InterPro" id="IPR035994">
    <property type="entry name" value="Nucleoside_phosphorylase_sf"/>
</dbReference>
<feature type="domain" description="Nucleoside phosphorylase" evidence="2">
    <location>
        <begin position="49"/>
        <end position="150"/>
    </location>
</feature>
<reference evidence="3" key="2">
    <citation type="journal article" date="2023" name="IMA Fungus">
        <title>Comparative genomic study of the Penicillium genus elucidates a diverse pangenome and 15 lateral gene transfer events.</title>
        <authorList>
            <person name="Petersen C."/>
            <person name="Sorensen T."/>
            <person name="Nielsen M.R."/>
            <person name="Sondergaard T.E."/>
            <person name="Sorensen J.L."/>
            <person name="Fitzpatrick D.A."/>
            <person name="Frisvad J.C."/>
            <person name="Nielsen K.L."/>
        </authorList>
    </citation>
    <scope>NUCLEOTIDE SEQUENCE</scope>
    <source>
        <strain evidence="3">IBT 29495</strain>
    </source>
</reference>
<dbReference type="GO" id="GO:0009116">
    <property type="term" value="P:nucleoside metabolic process"/>
    <property type="evidence" value="ECO:0007669"/>
    <property type="project" value="InterPro"/>
</dbReference>
<name>A0A9W9XS46_9EURO</name>
<dbReference type="Proteomes" id="UP001149954">
    <property type="component" value="Unassembled WGS sequence"/>
</dbReference>
<dbReference type="InterPro" id="IPR053137">
    <property type="entry name" value="NLR-like"/>
</dbReference>
<accession>A0A9W9XS46</accession>
<feature type="region of interest" description="Disordered" evidence="1">
    <location>
        <begin position="1"/>
        <end position="41"/>
    </location>
</feature>
<evidence type="ECO:0000313" key="4">
    <source>
        <dbReference type="Proteomes" id="UP001149954"/>
    </source>
</evidence>
<proteinExistence type="predicted"/>
<gene>
    <name evidence="3" type="ORF">N7463_005202</name>
</gene>
<protein>
    <recommendedName>
        <fullName evidence="2">Nucleoside phosphorylase domain-containing protein</fullName>
    </recommendedName>
</protein>
<reference evidence="3" key="1">
    <citation type="submission" date="2022-12" db="EMBL/GenBank/DDBJ databases">
        <authorList>
            <person name="Petersen C."/>
        </authorList>
    </citation>
    <scope>NUCLEOTIDE SEQUENCE</scope>
    <source>
        <strain evidence="3">IBT 29495</strain>
    </source>
</reference>
<dbReference type="OrthoDB" id="1577640at2759"/>
<dbReference type="PANTHER" id="PTHR46082">
    <property type="entry name" value="ATP/GTP-BINDING PROTEIN-RELATED"/>
    <property type="match status" value="1"/>
</dbReference>
<dbReference type="SUPFAM" id="SSF53167">
    <property type="entry name" value="Purine and uridine phosphorylases"/>
    <property type="match status" value="1"/>
</dbReference>
<dbReference type="Pfam" id="PF01048">
    <property type="entry name" value="PNP_UDP_1"/>
    <property type="match status" value="1"/>
</dbReference>
<evidence type="ECO:0000313" key="3">
    <source>
        <dbReference type="EMBL" id="KAJ5502328.1"/>
    </source>
</evidence>
<dbReference type="Gene3D" id="3.40.50.1580">
    <property type="entry name" value="Nucleoside phosphorylase domain"/>
    <property type="match status" value="1"/>
</dbReference>
<dbReference type="PANTHER" id="PTHR46082:SF11">
    <property type="entry name" value="AAA+ ATPASE DOMAIN-CONTAINING PROTEIN-RELATED"/>
    <property type="match status" value="1"/>
</dbReference>
<organism evidence="3 4">
    <name type="scientific">Penicillium fimorum</name>
    <dbReference type="NCBI Taxonomy" id="1882269"/>
    <lineage>
        <taxon>Eukaryota</taxon>
        <taxon>Fungi</taxon>
        <taxon>Dikarya</taxon>
        <taxon>Ascomycota</taxon>
        <taxon>Pezizomycotina</taxon>
        <taxon>Eurotiomycetes</taxon>
        <taxon>Eurotiomycetidae</taxon>
        <taxon>Eurotiales</taxon>
        <taxon>Aspergillaceae</taxon>
        <taxon>Penicillium</taxon>
    </lineage>
</organism>
<dbReference type="EMBL" id="JAPWDS010000003">
    <property type="protein sequence ID" value="KAJ5502328.1"/>
    <property type="molecule type" value="Genomic_DNA"/>
</dbReference>